<dbReference type="CDD" id="cd02440">
    <property type="entry name" value="AdoMet_MTases"/>
    <property type="match status" value="1"/>
</dbReference>
<sequence>MTSLATQRFDKLSTNFATSEVHSSSHSIRRLHELLDLPAGASVVDIACGAGHLALSFAGRAKRIVGVDGAPTMLGAFQRLANEKAIQVETVLAMSDSVSLRSGEFDVAVSRLAPHHFPNLQASVREMARLVRPGGMSQLSTCMATTIPTLTNSTIGWKFCTIQRTSEATRRWPGEIPWRAPIWRS</sequence>
<feature type="domain" description="Methyltransferase" evidence="1">
    <location>
        <begin position="43"/>
        <end position="135"/>
    </location>
</feature>
<dbReference type="EMBL" id="JBGBZN010000002">
    <property type="protein sequence ID" value="MEY9472264.1"/>
    <property type="molecule type" value="Genomic_DNA"/>
</dbReference>
<dbReference type="InterPro" id="IPR050508">
    <property type="entry name" value="Methyltransf_Superfamily"/>
</dbReference>
<keyword evidence="2" id="KW-0489">Methyltransferase</keyword>
<dbReference type="Pfam" id="PF13649">
    <property type="entry name" value="Methyltransf_25"/>
    <property type="match status" value="1"/>
</dbReference>
<dbReference type="PANTHER" id="PTHR42912:SF93">
    <property type="entry name" value="N6-ADENOSINE-METHYLTRANSFERASE TMT1A"/>
    <property type="match status" value="1"/>
</dbReference>
<keyword evidence="2" id="KW-0808">Transferase</keyword>
<organism evidence="2 3">
    <name type="scientific">Bradyrhizobium yuanmingense</name>
    <dbReference type="NCBI Taxonomy" id="108015"/>
    <lineage>
        <taxon>Bacteria</taxon>
        <taxon>Pseudomonadati</taxon>
        <taxon>Pseudomonadota</taxon>
        <taxon>Alphaproteobacteria</taxon>
        <taxon>Hyphomicrobiales</taxon>
        <taxon>Nitrobacteraceae</taxon>
        <taxon>Bradyrhizobium</taxon>
    </lineage>
</organism>
<proteinExistence type="predicted"/>
<protein>
    <submittedName>
        <fullName evidence="2">2-polyprenyl-3-methyl-5-hydroxy-6-metoxy-1, 4-benzoquinol methylase</fullName>
    </submittedName>
</protein>
<dbReference type="Proteomes" id="UP001565474">
    <property type="component" value="Unassembled WGS sequence"/>
</dbReference>
<reference evidence="2 3" key="1">
    <citation type="submission" date="2024-07" db="EMBL/GenBank/DDBJ databases">
        <title>Genomic Encyclopedia of Type Strains, Phase V (KMG-V): Genome sequencing to study the core and pangenomes of soil and plant-associated prokaryotes.</title>
        <authorList>
            <person name="Whitman W."/>
        </authorList>
    </citation>
    <scope>NUCLEOTIDE SEQUENCE [LARGE SCALE GENOMIC DNA]</scope>
    <source>
        <strain evidence="2 3">USDA 222</strain>
    </source>
</reference>
<accession>A0ABV4GJZ2</accession>
<evidence type="ECO:0000259" key="1">
    <source>
        <dbReference type="Pfam" id="PF13649"/>
    </source>
</evidence>
<dbReference type="GO" id="GO:0032259">
    <property type="term" value="P:methylation"/>
    <property type="evidence" value="ECO:0007669"/>
    <property type="project" value="UniProtKB-KW"/>
</dbReference>
<dbReference type="SUPFAM" id="SSF53335">
    <property type="entry name" value="S-adenosyl-L-methionine-dependent methyltransferases"/>
    <property type="match status" value="1"/>
</dbReference>
<dbReference type="Gene3D" id="3.40.50.150">
    <property type="entry name" value="Vaccinia Virus protein VP39"/>
    <property type="match status" value="1"/>
</dbReference>
<evidence type="ECO:0000313" key="2">
    <source>
        <dbReference type="EMBL" id="MEY9472264.1"/>
    </source>
</evidence>
<comment type="caution">
    <text evidence="2">The sequence shown here is derived from an EMBL/GenBank/DDBJ whole genome shotgun (WGS) entry which is preliminary data.</text>
</comment>
<evidence type="ECO:0000313" key="3">
    <source>
        <dbReference type="Proteomes" id="UP001565474"/>
    </source>
</evidence>
<dbReference type="InterPro" id="IPR041698">
    <property type="entry name" value="Methyltransf_25"/>
</dbReference>
<dbReference type="InterPro" id="IPR029063">
    <property type="entry name" value="SAM-dependent_MTases_sf"/>
</dbReference>
<name>A0ABV4GJZ2_9BRAD</name>
<gene>
    <name evidence="2" type="ORF">ABH992_004663</name>
</gene>
<dbReference type="RefSeq" id="WP_081493689.1">
    <property type="nucleotide sequence ID" value="NZ_JBGBYD010000002.1"/>
</dbReference>
<dbReference type="PANTHER" id="PTHR42912">
    <property type="entry name" value="METHYLTRANSFERASE"/>
    <property type="match status" value="1"/>
</dbReference>
<keyword evidence="3" id="KW-1185">Reference proteome</keyword>
<dbReference type="GO" id="GO:0008168">
    <property type="term" value="F:methyltransferase activity"/>
    <property type="evidence" value="ECO:0007669"/>
    <property type="project" value="UniProtKB-KW"/>
</dbReference>